<dbReference type="EMBL" id="LN890655">
    <property type="protein sequence ID" value="CUS02442.1"/>
    <property type="molecule type" value="Genomic_DNA"/>
</dbReference>
<protein>
    <submittedName>
        <fullName evidence="1">Uncharacterized protein</fullName>
    </submittedName>
</protein>
<reference evidence="1" key="1">
    <citation type="submission" date="2016-01" db="EMBL/GenBank/DDBJ databases">
        <authorList>
            <person name="Mcilroy J.S."/>
            <person name="Karst M S."/>
            <person name="Albertsen M."/>
        </authorList>
    </citation>
    <scope>NUCLEOTIDE SEQUENCE</scope>
    <source>
        <strain evidence="1">Cfx-K</strain>
    </source>
</reference>
<evidence type="ECO:0000313" key="1">
    <source>
        <dbReference type="EMBL" id="CUS02442.1"/>
    </source>
</evidence>
<sequence length="25" mass="2846">MRQLGSVNSWLCVGYAYINSRTIIT</sequence>
<evidence type="ECO:0000313" key="2">
    <source>
        <dbReference type="Proteomes" id="UP000215027"/>
    </source>
</evidence>
<name>A0A160SZF8_9CHLR</name>
<dbReference type="Proteomes" id="UP000215027">
    <property type="component" value="Chromosome I"/>
</dbReference>
<keyword evidence="2" id="KW-1185">Reference proteome</keyword>
<dbReference type="KEGG" id="pbf:CFX0092_A0575"/>
<organism evidence="1 2">
    <name type="scientific">Candidatus Promineifilum breve</name>
    <dbReference type="NCBI Taxonomy" id="1806508"/>
    <lineage>
        <taxon>Bacteria</taxon>
        <taxon>Bacillati</taxon>
        <taxon>Chloroflexota</taxon>
        <taxon>Ardenticatenia</taxon>
        <taxon>Candidatus Promineifilales</taxon>
        <taxon>Candidatus Promineifilaceae</taxon>
        <taxon>Candidatus Promineifilum</taxon>
    </lineage>
</organism>
<gene>
    <name evidence="1" type="ORF">CFX0092_A0575</name>
</gene>
<accession>A0A160SZF8</accession>
<proteinExistence type="predicted"/>
<dbReference type="AlphaFoldDB" id="A0A160SZF8"/>